<feature type="domain" description="Response regulatory" evidence="8">
    <location>
        <begin position="5"/>
        <end position="117"/>
    </location>
</feature>
<keyword evidence="11" id="KW-1185">Reference proteome</keyword>
<reference evidence="10 11" key="1">
    <citation type="submission" date="2017-04" db="EMBL/GenBank/DDBJ databases">
        <authorList>
            <person name="Afonso C.L."/>
            <person name="Miller P.J."/>
            <person name="Scott M.A."/>
            <person name="Spackman E."/>
            <person name="Goraichik I."/>
            <person name="Dimitrov K.M."/>
            <person name="Suarez D.L."/>
            <person name="Swayne D.E."/>
        </authorList>
    </citation>
    <scope>NUCLEOTIDE SEQUENCE [LARGE SCALE GENOMIC DNA]</scope>
    <source>
        <strain evidence="10 11">DSM 5090</strain>
    </source>
</reference>
<dbReference type="PANTHER" id="PTHR48111:SF40">
    <property type="entry name" value="PHOSPHATE REGULON TRANSCRIPTIONAL REGULATORY PROTEIN PHOB"/>
    <property type="match status" value="1"/>
</dbReference>
<dbReference type="Gene3D" id="6.10.250.690">
    <property type="match status" value="1"/>
</dbReference>
<evidence type="ECO:0000313" key="10">
    <source>
        <dbReference type="EMBL" id="SMC79759.1"/>
    </source>
</evidence>
<dbReference type="SMART" id="SM00448">
    <property type="entry name" value="REC"/>
    <property type="match status" value="1"/>
</dbReference>
<dbReference type="GO" id="GO:0006355">
    <property type="term" value="P:regulation of DNA-templated transcription"/>
    <property type="evidence" value="ECO:0007669"/>
    <property type="project" value="InterPro"/>
</dbReference>
<evidence type="ECO:0000259" key="9">
    <source>
        <dbReference type="PROSITE" id="PS51755"/>
    </source>
</evidence>
<accession>A0A1W2C3J7</accession>
<dbReference type="FunFam" id="1.10.10.10:FF:000018">
    <property type="entry name" value="DNA-binding response regulator ResD"/>
    <property type="match status" value="1"/>
</dbReference>
<dbReference type="GO" id="GO:0000156">
    <property type="term" value="F:phosphorelay response regulator activity"/>
    <property type="evidence" value="ECO:0007669"/>
    <property type="project" value="TreeGrafter"/>
</dbReference>
<evidence type="ECO:0000256" key="1">
    <source>
        <dbReference type="ARBA" id="ARBA00022553"/>
    </source>
</evidence>
<dbReference type="Gene3D" id="3.40.50.2300">
    <property type="match status" value="1"/>
</dbReference>
<dbReference type="InterPro" id="IPR001867">
    <property type="entry name" value="OmpR/PhoB-type_DNA-bd"/>
</dbReference>
<dbReference type="SMART" id="SM00862">
    <property type="entry name" value="Trans_reg_C"/>
    <property type="match status" value="1"/>
</dbReference>
<evidence type="ECO:0000259" key="8">
    <source>
        <dbReference type="PROSITE" id="PS50110"/>
    </source>
</evidence>
<gene>
    <name evidence="10" type="ORF">SAMN04488500_109113</name>
</gene>
<evidence type="ECO:0000256" key="7">
    <source>
        <dbReference type="PROSITE-ProRule" id="PRU01091"/>
    </source>
</evidence>
<proteinExistence type="predicted"/>
<keyword evidence="2" id="KW-0902">Two-component regulatory system</keyword>
<dbReference type="Pfam" id="PF00072">
    <property type="entry name" value="Response_reg"/>
    <property type="match status" value="1"/>
</dbReference>
<dbReference type="InterPro" id="IPR011006">
    <property type="entry name" value="CheY-like_superfamily"/>
</dbReference>
<dbReference type="EMBL" id="FWXI01000009">
    <property type="protein sequence ID" value="SMC79759.1"/>
    <property type="molecule type" value="Genomic_DNA"/>
</dbReference>
<dbReference type="RefSeq" id="WP_084576014.1">
    <property type="nucleotide sequence ID" value="NZ_CP155572.1"/>
</dbReference>
<dbReference type="PROSITE" id="PS50110">
    <property type="entry name" value="RESPONSE_REGULATORY"/>
    <property type="match status" value="1"/>
</dbReference>
<dbReference type="GO" id="GO:0032993">
    <property type="term" value="C:protein-DNA complex"/>
    <property type="evidence" value="ECO:0007669"/>
    <property type="project" value="TreeGrafter"/>
</dbReference>
<evidence type="ECO:0000256" key="4">
    <source>
        <dbReference type="ARBA" id="ARBA00023125"/>
    </source>
</evidence>
<dbReference type="Proteomes" id="UP000192738">
    <property type="component" value="Unassembled WGS sequence"/>
</dbReference>
<feature type="modified residue" description="4-aspartylphosphate" evidence="6">
    <location>
        <position position="54"/>
    </location>
</feature>
<dbReference type="CDD" id="cd00383">
    <property type="entry name" value="trans_reg_C"/>
    <property type="match status" value="1"/>
</dbReference>
<dbReference type="InterPro" id="IPR039420">
    <property type="entry name" value="WalR-like"/>
</dbReference>
<dbReference type="FunFam" id="3.40.50.2300:FF:000001">
    <property type="entry name" value="DNA-binding response regulator PhoB"/>
    <property type="match status" value="1"/>
</dbReference>
<dbReference type="AlphaFoldDB" id="A0A1W2C3J7"/>
<protein>
    <submittedName>
        <fullName evidence="10">DNA-binding response regulator, OmpR family, contains REC and winged-helix (WHTH) domain</fullName>
    </submittedName>
</protein>
<dbReference type="PROSITE" id="PS51755">
    <property type="entry name" value="OMPR_PHOB"/>
    <property type="match status" value="1"/>
</dbReference>
<dbReference type="Gene3D" id="1.10.10.10">
    <property type="entry name" value="Winged helix-like DNA-binding domain superfamily/Winged helix DNA-binding domain"/>
    <property type="match status" value="1"/>
</dbReference>
<evidence type="ECO:0000256" key="5">
    <source>
        <dbReference type="ARBA" id="ARBA00023163"/>
    </source>
</evidence>
<keyword evidence="5" id="KW-0804">Transcription</keyword>
<dbReference type="InterPro" id="IPR001789">
    <property type="entry name" value="Sig_transdc_resp-reg_receiver"/>
</dbReference>
<keyword evidence="3" id="KW-0805">Transcription regulation</keyword>
<evidence type="ECO:0000313" key="11">
    <source>
        <dbReference type="Proteomes" id="UP000192738"/>
    </source>
</evidence>
<keyword evidence="1 6" id="KW-0597">Phosphoprotein</keyword>
<name>A0A1W2C3J7_9FIRM</name>
<dbReference type="SUPFAM" id="SSF52172">
    <property type="entry name" value="CheY-like"/>
    <property type="match status" value="1"/>
</dbReference>
<dbReference type="OrthoDB" id="9790442at2"/>
<feature type="DNA-binding region" description="OmpR/PhoB-type" evidence="7">
    <location>
        <begin position="127"/>
        <end position="226"/>
    </location>
</feature>
<organism evidence="10 11">
    <name type="scientific">Sporomusa malonica</name>
    <dbReference type="NCBI Taxonomy" id="112901"/>
    <lineage>
        <taxon>Bacteria</taxon>
        <taxon>Bacillati</taxon>
        <taxon>Bacillota</taxon>
        <taxon>Negativicutes</taxon>
        <taxon>Selenomonadales</taxon>
        <taxon>Sporomusaceae</taxon>
        <taxon>Sporomusa</taxon>
    </lineage>
</organism>
<dbReference type="InterPro" id="IPR036388">
    <property type="entry name" value="WH-like_DNA-bd_sf"/>
</dbReference>
<evidence type="ECO:0000256" key="3">
    <source>
        <dbReference type="ARBA" id="ARBA00023015"/>
    </source>
</evidence>
<keyword evidence="4 7" id="KW-0238">DNA-binding</keyword>
<dbReference type="STRING" id="112901.SAMN04488500_109113"/>
<dbReference type="Pfam" id="PF00486">
    <property type="entry name" value="Trans_reg_C"/>
    <property type="match status" value="1"/>
</dbReference>
<dbReference type="GO" id="GO:0005829">
    <property type="term" value="C:cytosol"/>
    <property type="evidence" value="ECO:0007669"/>
    <property type="project" value="TreeGrafter"/>
</dbReference>
<evidence type="ECO:0000256" key="2">
    <source>
        <dbReference type="ARBA" id="ARBA00023012"/>
    </source>
</evidence>
<evidence type="ECO:0000256" key="6">
    <source>
        <dbReference type="PROSITE-ProRule" id="PRU00169"/>
    </source>
</evidence>
<feature type="domain" description="OmpR/PhoB-type" evidence="9">
    <location>
        <begin position="127"/>
        <end position="226"/>
    </location>
</feature>
<dbReference type="GO" id="GO:0000976">
    <property type="term" value="F:transcription cis-regulatory region binding"/>
    <property type="evidence" value="ECO:0007669"/>
    <property type="project" value="TreeGrafter"/>
</dbReference>
<sequence length="231" mass="25468">MAGKHILVVDDEPEISDIIRLYLTKEGFLVTTATAGSQAIELARQQAFDLAILDIILPEIDGLSLARQLRQTTDLPVIFLSCKSEEEDKIAGLGIADDYVTKPFSPGELVARVKAHLRRKARDNGGKHSISYEGLEIDLPGCSVYVRGAVVSLSTTEFQLLTLLACNPDRVYSAAQLFEIIWKAAGLDDARTVAVHISNLRKKIETDPANPKYILTCRGFGYKFSKYLTNL</sequence>
<dbReference type="PANTHER" id="PTHR48111">
    <property type="entry name" value="REGULATOR OF RPOS"/>
    <property type="match status" value="1"/>
</dbReference>